<dbReference type="GO" id="GO:0008168">
    <property type="term" value="F:methyltransferase activity"/>
    <property type="evidence" value="ECO:0007669"/>
    <property type="project" value="UniProtKB-KW"/>
</dbReference>
<dbReference type="GO" id="GO:0032259">
    <property type="term" value="P:methylation"/>
    <property type="evidence" value="ECO:0007669"/>
    <property type="project" value="UniProtKB-KW"/>
</dbReference>
<dbReference type="RefSeq" id="WP_407706100.1">
    <property type="nucleotide sequence ID" value="NZ_BSBI01000012.1"/>
</dbReference>
<evidence type="ECO:0000313" key="2">
    <source>
        <dbReference type="EMBL" id="GLF97991.1"/>
    </source>
</evidence>
<dbReference type="PANTHER" id="PTHR18895">
    <property type="entry name" value="HEMK METHYLTRANSFERASE"/>
    <property type="match status" value="1"/>
</dbReference>
<name>A0ABQ5P5Y3_9ACTN</name>
<dbReference type="PANTHER" id="PTHR18895:SF74">
    <property type="entry name" value="MTRF1L RELEASE FACTOR GLUTAMINE METHYLTRANSFERASE"/>
    <property type="match status" value="1"/>
</dbReference>
<organism evidence="2 3">
    <name type="scientific">Streptomyces yaizuensis</name>
    <dbReference type="NCBI Taxonomy" id="2989713"/>
    <lineage>
        <taxon>Bacteria</taxon>
        <taxon>Bacillati</taxon>
        <taxon>Actinomycetota</taxon>
        <taxon>Actinomycetes</taxon>
        <taxon>Kitasatosporales</taxon>
        <taxon>Streptomycetaceae</taxon>
        <taxon>Streptomyces</taxon>
    </lineage>
</organism>
<accession>A0ABQ5P5Y3</accession>
<gene>
    <name evidence="2" type="ORF">SYYSPA8_26860</name>
</gene>
<dbReference type="InterPro" id="IPR050320">
    <property type="entry name" value="N5-glutamine_MTase"/>
</dbReference>
<keyword evidence="2" id="KW-0808">Transferase</keyword>
<keyword evidence="3" id="KW-1185">Reference proteome</keyword>
<dbReference type="CDD" id="cd02440">
    <property type="entry name" value="AdoMet_MTases"/>
    <property type="match status" value="1"/>
</dbReference>
<sequence>MSWDDGAMMTGQLMRWQEDPGGDHVAAWRSENDARVPGRVVVVDDRTKADDAFRWACEGTGMVWRGDFHHARQLLKALTKRVDRKDPKVGDSLTETFHRYRQAQGRRARILGMLLVCVDAGHVLRLRRAPDVQAACEAVYGPGEGRYVVSLRELQGVLSAAEWRRRGVRLPALGDTIVPHYGVFSPVRGEYLDLVARAPIPSYGSAFDVGTGTGVLAAILARRGIEKVIATDQDERALACARENMDRLGLSDRVVVERTDMFPAGRAPLVVCNPPWLPVKPRTPLEYAVYDPGSRMLRSFVGSLNEHLDQNGEGWLIISDLAERLGLRGPTELPDLIERAGLRVVDRLDTRPVHSRARDRLDALHAARAAEVVSLWRLAGV</sequence>
<comment type="caution">
    <text evidence="2">The sequence shown here is derived from an EMBL/GenBank/DDBJ whole genome shotgun (WGS) entry which is preliminary data.</text>
</comment>
<evidence type="ECO:0000259" key="1">
    <source>
        <dbReference type="Pfam" id="PF05175"/>
    </source>
</evidence>
<dbReference type="InterPro" id="IPR029063">
    <property type="entry name" value="SAM-dependent_MTases_sf"/>
</dbReference>
<dbReference type="Pfam" id="PF05175">
    <property type="entry name" value="MTS"/>
    <property type="match status" value="1"/>
</dbReference>
<keyword evidence="2" id="KW-0489">Methyltransferase</keyword>
<dbReference type="Proteomes" id="UP001291653">
    <property type="component" value="Unassembled WGS sequence"/>
</dbReference>
<proteinExistence type="predicted"/>
<feature type="domain" description="Methyltransferase small" evidence="1">
    <location>
        <begin position="202"/>
        <end position="277"/>
    </location>
</feature>
<dbReference type="Gene3D" id="3.40.50.150">
    <property type="entry name" value="Vaccinia Virus protein VP39"/>
    <property type="match status" value="1"/>
</dbReference>
<reference evidence="2 3" key="1">
    <citation type="submission" date="2022-10" db="EMBL/GenBank/DDBJ databases">
        <title>Draft genome sequence of Streptomyces sp. YSPA8.</title>
        <authorList>
            <person name="Moriuchi R."/>
            <person name="Dohra H."/>
            <person name="Yamamura H."/>
            <person name="Kodani S."/>
        </authorList>
    </citation>
    <scope>NUCLEOTIDE SEQUENCE [LARGE SCALE GENOMIC DNA]</scope>
    <source>
        <strain evidence="2 3">YSPA8</strain>
    </source>
</reference>
<dbReference type="InterPro" id="IPR007848">
    <property type="entry name" value="Small_mtfrase_dom"/>
</dbReference>
<dbReference type="EMBL" id="BSBI01000012">
    <property type="protein sequence ID" value="GLF97991.1"/>
    <property type="molecule type" value="Genomic_DNA"/>
</dbReference>
<protein>
    <submittedName>
        <fullName evidence="2">Class I SAM-dependent methyltransferase</fullName>
    </submittedName>
</protein>
<dbReference type="SUPFAM" id="SSF53335">
    <property type="entry name" value="S-adenosyl-L-methionine-dependent methyltransferases"/>
    <property type="match status" value="1"/>
</dbReference>
<evidence type="ECO:0000313" key="3">
    <source>
        <dbReference type="Proteomes" id="UP001291653"/>
    </source>
</evidence>